<protein>
    <submittedName>
        <fullName evidence="1">YlbF family regulator</fullName>
    </submittedName>
</protein>
<dbReference type="Gene3D" id="1.20.1500.10">
    <property type="entry name" value="YheA/YmcA-like"/>
    <property type="match status" value="1"/>
</dbReference>
<dbReference type="InterPro" id="IPR010368">
    <property type="entry name" value="Com_YlbF"/>
</dbReference>
<dbReference type="RefSeq" id="WP_322444962.1">
    <property type="nucleotide sequence ID" value="NZ_JAXOFX010000001.1"/>
</dbReference>
<evidence type="ECO:0000313" key="2">
    <source>
        <dbReference type="Proteomes" id="UP001290455"/>
    </source>
</evidence>
<comment type="caution">
    <text evidence="1">The sequence shown here is derived from an EMBL/GenBank/DDBJ whole genome shotgun (WGS) entry which is preliminary data.</text>
</comment>
<reference evidence="1 2" key="1">
    <citation type="submission" date="2023-11" db="EMBL/GenBank/DDBJ databases">
        <title>Bacillus jintuensis, isolated from a mudflat on the Beibu Gulf coast.</title>
        <authorList>
            <person name="Li M."/>
        </authorList>
    </citation>
    <scope>NUCLEOTIDE SEQUENCE [LARGE SCALE GENOMIC DNA]</scope>
    <source>
        <strain evidence="1 2">31A1R</strain>
    </source>
</reference>
<dbReference type="Pfam" id="PF06133">
    <property type="entry name" value="Com_YlbF"/>
    <property type="match status" value="1"/>
</dbReference>
<evidence type="ECO:0000313" key="1">
    <source>
        <dbReference type="EMBL" id="MDZ5470670.1"/>
    </source>
</evidence>
<keyword evidence="2" id="KW-1185">Reference proteome</keyword>
<dbReference type="InterPro" id="IPR052767">
    <property type="entry name" value="Bact_com_dev_regulator"/>
</dbReference>
<dbReference type="InterPro" id="IPR023378">
    <property type="entry name" value="YheA/YmcA-like_dom_sf"/>
</dbReference>
<sequence>MLATSERIEILDQAEELANMILQSDIAEYYRFCLNKLSEQDTQRKISAFVKAKEQYEEVQRFGRYHPDYKKIMMDIRELKREMDLDLNVAEFKRAENELQELLDKVSVIIGHSVSEHIKVPTGNPFFESSCGGGCSTGGSCGCS</sequence>
<name>A0ABU5IU37_9BACI</name>
<dbReference type="EMBL" id="JAXOFX010000001">
    <property type="protein sequence ID" value="MDZ5470670.1"/>
    <property type="molecule type" value="Genomic_DNA"/>
</dbReference>
<accession>A0ABU5IU37</accession>
<dbReference type="PANTHER" id="PTHR38448:SF2">
    <property type="entry name" value="REGULATORY PROTEIN YLBF"/>
    <property type="match status" value="1"/>
</dbReference>
<dbReference type="SUPFAM" id="SSF158622">
    <property type="entry name" value="YheA/YmcA-like"/>
    <property type="match status" value="1"/>
</dbReference>
<dbReference type="Proteomes" id="UP001290455">
    <property type="component" value="Unassembled WGS sequence"/>
</dbReference>
<organism evidence="1 2">
    <name type="scientific">Robertmurraya mangrovi</name>
    <dbReference type="NCBI Taxonomy" id="3098077"/>
    <lineage>
        <taxon>Bacteria</taxon>
        <taxon>Bacillati</taxon>
        <taxon>Bacillota</taxon>
        <taxon>Bacilli</taxon>
        <taxon>Bacillales</taxon>
        <taxon>Bacillaceae</taxon>
        <taxon>Robertmurraya</taxon>
    </lineage>
</organism>
<dbReference type="PANTHER" id="PTHR38448">
    <property type="entry name" value="REGULATORY PROTEIN YLBF-RELATED"/>
    <property type="match status" value="1"/>
</dbReference>
<gene>
    <name evidence="1" type="ORF">SM124_02790</name>
</gene>
<proteinExistence type="predicted"/>